<reference evidence="5" key="1">
    <citation type="journal article" date="2019" name="Int. J. Syst. Evol. Microbiol.">
        <title>The Global Catalogue of Microorganisms (GCM) 10K type strain sequencing project: providing services to taxonomists for standard genome sequencing and annotation.</title>
        <authorList>
            <consortium name="The Broad Institute Genomics Platform"/>
            <consortium name="The Broad Institute Genome Sequencing Center for Infectious Disease"/>
            <person name="Wu L."/>
            <person name="Ma J."/>
        </authorList>
    </citation>
    <scope>NUCLEOTIDE SEQUENCE [LARGE SCALE GENOMIC DNA]</scope>
    <source>
        <strain evidence="5">KACC 12633</strain>
    </source>
</reference>
<dbReference type="InterPro" id="IPR001466">
    <property type="entry name" value="Beta-lactam-related"/>
</dbReference>
<keyword evidence="5" id="KW-1185">Reference proteome</keyword>
<dbReference type="GO" id="GO:0016787">
    <property type="term" value="F:hydrolase activity"/>
    <property type="evidence" value="ECO:0007669"/>
    <property type="project" value="UniProtKB-KW"/>
</dbReference>
<dbReference type="Proteomes" id="UP001596150">
    <property type="component" value="Unassembled WGS sequence"/>
</dbReference>
<feature type="compositionally biased region" description="Basic and acidic residues" evidence="1">
    <location>
        <begin position="1"/>
        <end position="17"/>
    </location>
</feature>
<evidence type="ECO:0000313" key="4">
    <source>
        <dbReference type="EMBL" id="MFC5515337.1"/>
    </source>
</evidence>
<keyword evidence="4" id="KW-0378">Hydrolase</keyword>
<comment type="caution">
    <text evidence="4">The sequence shown here is derived from an EMBL/GenBank/DDBJ whole genome shotgun (WGS) entry which is preliminary data.</text>
</comment>
<accession>A0ABW0PUF1</accession>
<name>A0ABW0PUF1_9HYPH</name>
<dbReference type="Gene3D" id="3.40.710.10">
    <property type="entry name" value="DD-peptidase/beta-lactamase superfamily"/>
    <property type="match status" value="1"/>
</dbReference>
<dbReference type="Gene3D" id="2.40.128.600">
    <property type="match status" value="1"/>
</dbReference>
<evidence type="ECO:0000259" key="2">
    <source>
        <dbReference type="Pfam" id="PF00144"/>
    </source>
</evidence>
<feature type="domain" description="Peptidase S12 Pab87-related C-terminal" evidence="3">
    <location>
        <begin position="471"/>
        <end position="555"/>
    </location>
</feature>
<dbReference type="InterPro" id="IPR050491">
    <property type="entry name" value="AmpC-like"/>
</dbReference>
<sequence length="568" mass="59806">MKADRKRWTVSRKDRGRAGGAVGASTASRLRHAISIVSGNGRGFVCAMALGCISLTAAAAHAQTASSPPAIPLELGAIPPQDMIALAPGGTEKALAALPAIIDDTMKRSGIPGMAVAVVHGGKTVFAQGFGVREIGKDAAVDPQTVFQIASLSKPIAGTIAAIEVTAGKVKWDDKVVRFLPTFALADPYLTANATIGDFYAHRSGLPLAAGDDLEDLGFDRHTIIERLRLLPLDPFRTSYHYANFGITLGAEAVAAASGQTWEELAASALFEPLGMTSTSTRHQEFLARKNRTVLHALEDGRFQALFDRNADAQSPAGGVSSNVVDLAEWLKLLLAGGKFGSTQMISAEALAPMLRAQAFSAPSPSPDARSGFYGYGFNVGVGANGRPIMSHSGAFVLGAATNLQILPSADVAIVVLTNGGPIGAAETVATQFMDYVQYGASTRDWFELFRARVMNYYDPAGDLVDAKPPTDPMAASAPATYVGTYRNDYFGPARIELDGQDLFFSAGPKAAKLKLSHWAGDTFSVAPRGENQAFGSLSSIKFDVKDGKAVSFSVGYLDGNGLGTWRR</sequence>
<evidence type="ECO:0000256" key="1">
    <source>
        <dbReference type="SAM" id="MobiDB-lite"/>
    </source>
</evidence>
<evidence type="ECO:0000313" key="5">
    <source>
        <dbReference type="Proteomes" id="UP001596150"/>
    </source>
</evidence>
<proteinExistence type="predicted"/>
<gene>
    <name evidence="4" type="ORF">ACFPP9_06105</name>
</gene>
<feature type="region of interest" description="Disordered" evidence="1">
    <location>
        <begin position="1"/>
        <end position="23"/>
    </location>
</feature>
<dbReference type="EMBL" id="JBHSML010000003">
    <property type="protein sequence ID" value="MFC5515337.1"/>
    <property type="molecule type" value="Genomic_DNA"/>
</dbReference>
<dbReference type="Pfam" id="PF11954">
    <property type="entry name" value="DUF3471"/>
    <property type="match status" value="1"/>
</dbReference>
<dbReference type="RefSeq" id="WP_266342404.1">
    <property type="nucleotide sequence ID" value="NZ_JAPKNH010000001.1"/>
</dbReference>
<dbReference type="Pfam" id="PF00144">
    <property type="entry name" value="Beta-lactamase"/>
    <property type="match status" value="1"/>
</dbReference>
<feature type="domain" description="Beta-lactamase-related" evidence="2">
    <location>
        <begin position="100"/>
        <end position="425"/>
    </location>
</feature>
<protein>
    <submittedName>
        <fullName evidence="4">Serine hydrolase</fullName>
    </submittedName>
</protein>
<dbReference type="PANTHER" id="PTHR46825:SF15">
    <property type="entry name" value="BETA-LACTAMASE-RELATED DOMAIN-CONTAINING PROTEIN"/>
    <property type="match status" value="1"/>
</dbReference>
<dbReference type="SUPFAM" id="SSF56601">
    <property type="entry name" value="beta-lactamase/transpeptidase-like"/>
    <property type="match status" value="1"/>
</dbReference>
<dbReference type="PANTHER" id="PTHR46825">
    <property type="entry name" value="D-ALANYL-D-ALANINE-CARBOXYPEPTIDASE/ENDOPEPTIDASE AMPH"/>
    <property type="match status" value="1"/>
</dbReference>
<dbReference type="InterPro" id="IPR021860">
    <property type="entry name" value="Peptidase_S12_Pab87-rel_C"/>
</dbReference>
<dbReference type="InterPro" id="IPR012338">
    <property type="entry name" value="Beta-lactam/transpept-like"/>
</dbReference>
<organism evidence="4 5">
    <name type="scientific">Kaistia terrae</name>
    <dbReference type="NCBI Taxonomy" id="537017"/>
    <lineage>
        <taxon>Bacteria</taxon>
        <taxon>Pseudomonadati</taxon>
        <taxon>Pseudomonadota</taxon>
        <taxon>Alphaproteobacteria</taxon>
        <taxon>Hyphomicrobiales</taxon>
        <taxon>Kaistiaceae</taxon>
        <taxon>Kaistia</taxon>
    </lineage>
</organism>
<evidence type="ECO:0000259" key="3">
    <source>
        <dbReference type="Pfam" id="PF11954"/>
    </source>
</evidence>